<feature type="transmembrane region" description="Helical" evidence="1">
    <location>
        <begin position="46"/>
        <end position="65"/>
    </location>
</feature>
<proteinExistence type="predicted"/>
<dbReference type="Proteomes" id="UP000642284">
    <property type="component" value="Unassembled WGS sequence"/>
</dbReference>
<comment type="caution">
    <text evidence="2">The sequence shown here is derived from an EMBL/GenBank/DDBJ whole genome shotgun (WGS) entry which is preliminary data.</text>
</comment>
<dbReference type="EMBL" id="JACTVJ010000056">
    <property type="protein sequence ID" value="MBC9719649.1"/>
    <property type="molecule type" value="Genomic_DNA"/>
</dbReference>
<dbReference type="RefSeq" id="WP_187820050.1">
    <property type="nucleotide sequence ID" value="NZ_JACTVJ010000056.1"/>
</dbReference>
<keyword evidence="1" id="KW-1133">Transmembrane helix</keyword>
<keyword evidence="1" id="KW-0812">Transmembrane</keyword>
<keyword evidence="1" id="KW-0472">Membrane</keyword>
<name>A0ABR7SXX4_9ACTN</name>
<keyword evidence="3" id="KW-1185">Reference proteome</keyword>
<evidence type="ECO:0008006" key="4">
    <source>
        <dbReference type="Google" id="ProtNLM"/>
    </source>
</evidence>
<reference evidence="2 3" key="1">
    <citation type="submission" date="2020-08" db="EMBL/GenBank/DDBJ databases">
        <title>Genemic of Streptomyces polyaspartic.</title>
        <authorList>
            <person name="Liu W."/>
        </authorList>
    </citation>
    <scope>NUCLEOTIDE SEQUENCE [LARGE SCALE GENOMIC DNA]</scope>
    <source>
        <strain evidence="2 3">TRM66268-LWL</strain>
    </source>
</reference>
<organism evidence="2 3">
    <name type="scientific">Streptomyces polyasparticus</name>
    <dbReference type="NCBI Taxonomy" id="2767826"/>
    <lineage>
        <taxon>Bacteria</taxon>
        <taxon>Bacillati</taxon>
        <taxon>Actinomycetota</taxon>
        <taxon>Actinomycetes</taxon>
        <taxon>Kitasatosporales</taxon>
        <taxon>Streptomycetaceae</taxon>
        <taxon>Streptomyces</taxon>
    </lineage>
</organism>
<feature type="transmembrane region" description="Helical" evidence="1">
    <location>
        <begin position="70"/>
        <end position="88"/>
    </location>
</feature>
<feature type="transmembrane region" description="Helical" evidence="1">
    <location>
        <begin position="100"/>
        <end position="119"/>
    </location>
</feature>
<evidence type="ECO:0000313" key="2">
    <source>
        <dbReference type="EMBL" id="MBC9719649.1"/>
    </source>
</evidence>
<accession>A0ABR7SXX4</accession>
<gene>
    <name evidence="2" type="ORF">H9Y04_45005</name>
</gene>
<protein>
    <recommendedName>
        <fullName evidence="4">DUF5134 domain-containing protein</fullName>
    </recommendedName>
</protein>
<sequence length="120" mass="12635">MISMILAVLCALAVVCSWAEGHVRMSRPPAMPLAAAEDQARAGDRWPVWLLTSTLTLTGCTLVVLPERTLFALVLLIGVVAMAADRLDRMLRVALPGRDWPAVMGALVVTAAGAAAVGLM</sequence>
<evidence type="ECO:0000256" key="1">
    <source>
        <dbReference type="SAM" id="Phobius"/>
    </source>
</evidence>
<evidence type="ECO:0000313" key="3">
    <source>
        <dbReference type="Proteomes" id="UP000642284"/>
    </source>
</evidence>